<dbReference type="Proteomes" id="UP000217103">
    <property type="component" value="Unassembled WGS sequence"/>
</dbReference>
<sequence>MDAAAVANPDEEYAFAAYFRLISPALRDAARTPLRRARHRGRACTGTGSNRWCHECEQVIHDHILEGYKRLRGTLAGSPPRTKDGKPVRELQVVATWLTSPEARRFSLDLAAQTIRSRPSNGEPKWARAARAQLVHHVLRNLEARIRRDDAVSRGASARPERDLQNSAWAQPLREHPAFPLLLDAIIRLRGGAPNPYEIPVDKLEGLFPSKEGMSPSKAIRLLRDSLALLREIRPDFYHANVTAYMEQEHLVPELPHAPVPSPEELFLHNEDVREARYALIRHLAEDDKTGATTPYRRLLSRICADEFADGPTLIAHVVRDFATTWIGAERLIRRLVKLATLAGLDWLTEQIRLDQSRSADRAIRTMA</sequence>
<dbReference type="EMBL" id="FNKK01000002">
    <property type="protein sequence ID" value="SDR23454.1"/>
    <property type="molecule type" value="Genomic_DNA"/>
</dbReference>
<dbReference type="AlphaFoldDB" id="A0A1H1HDC7"/>
<name>A0A1H1HDC7_9ACTN</name>
<protein>
    <submittedName>
        <fullName evidence="1">Uncharacterized protein</fullName>
    </submittedName>
</protein>
<reference evidence="1 2" key="1">
    <citation type="submission" date="2016-10" db="EMBL/GenBank/DDBJ databases">
        <authorList>
            <person name="de Groot N.N."/>
        </authorList>
    </citation>
    <scope>NUCLEOTIDE SEQUENCE [LARGE SCALE GENOMIC DNA]</scope>
    <source>
        <strain evidence="1 2">DSM 43794</strain>
    </source>
</reference>
<accession>A0A1H1HDC7</accession>
<evidence type="ECO:0000313" key="2">
    <source>
        <dbReference type="Proteomes" id="UP000217103"/>
    </source>
</evidence>
<gene>
    <name evidence="1" type="ORF">SAMN04489764_4313</name>
</gene>
<organism evidence="1 2">
    <name type="scientific">Thermostaphylospora chromogena</name>
    <dbReference type="NCBI Taxonomy" id="35622"/>
    <lineage>
        <taxon>Bacteria</taxon>
        <taxon>Bacillati</taxon>
        <taxon>Actinomycetota</taxon>
        <taxon>Actinomycetes</taxon>
        <taxon>Streptosporangiales</taxon>
        <taxon>Thermomonosporaceae</taxon>
        <taxon>Thermostaphylospora</taxon>
    </lineage>
</organism>
<evidence type="ECO:0000313" key="1">
    <source>
        <dbReference type="EMBL" id="SDR23454.1"/>
    </source>
</evidence>
<dbReference type="OrthoDB" id="3217737at2"/>
<dbReference type="RefSeq" id="WP_131815597.1">
    <property type="nucleotide sequence ID" value="NZ_FNKK01000002.1"/>
</dbReference>
<keyword evidence="2" id="KW-1185">Reference proteome</keyword>
<proteinExistence type="predicted"/>